<dbReference type="AlphaFoldDB" id="A0A1P8MW12"/>
<dbReference type="Pfam" id="PF09898">
    <property type="entry name" value="DUF2125"/>
    <property type="match status" value="1"/>
</dbReference>
<name>A0A1P8MW12_9RHOB</name>
<dbReference type="InterPro" id="IPR018666">
    <property type="entry name" value="DUF2125"/>
</dbReference>
<sequence length="332" mass="35490">MRRLMWIVALVALVWCGWWWAASSGLRGGVSAWFDARAAEGWQAEVQEVTGGGFPLTLRAGLRDVALADPQAGLAIRTGTLDIAAPAYWPGDVTVTLDDDPILIASPFGRSTLTMADGVMALNLHPGTALELEALGWTSGPWQVEDAQGILAQAGDLTLTMVQTDGATYALTAAAQSFAPGSAARRNLRLPDTFPGAFDSLQMRADITFDTAWDRRALDQRRPQPRVIDLHLAEAIWGDLQFNLSADLTVDAQGNPSGTVAIQAENWRTMLDLAENVGALPAQLRGQVEGVFQALAGASGNDDTLDVELTLRDGAIRLGFIPLAPAPRLILR</sequence>
<gene>
    <name evidence="1" type="ORF">BWR18_11680</name>
</gene>
<dbReference type="Proteomes" id="UP000186336">
    <property type="component" value="Chromosome"/>
</dbReference>
<evidence type="ECO:0000313" key="2">
    <source>
        <dbReference type="Proteomes" id="UP000186336"/>
    </source>
</evidence>
<reference evidence="1 2" key="1">
    <citation type="submission" date="2017-01" db="EMBL/GenBank/DDBJ databases">
        <title>Complete genome of Tateyamaria omphalii DOK1-4 isolated from seawater in Dokdo.</title>
        <authorList>
            <person name="Kim J.H."/>
            <person name="Chi W.-J."/>
        </authorList>
    </citation>
    <scope>NUCLEOTIDE SEQUENCE [LARGE SCALE GENOMIC DNA]</scope>
    <source>
        <strain evidence="1 2">DOK1-4</strain>
    </source>
</reference>
<evidence type="ECO:0000313" key="1">
    <source>
        <dbReference type="EMBL" id="APX12265.1"/>
    </source>
</evidence>
<proteinExistence type="predicted"/>
<keyword evidence="2" id="KW-1185">Reference proteome</keyword>
<dbReference type="STRING" id="299262.BWR18_11680"/>
<organism evidence="1 2">
    <name type="scientific">Tateyamaria omphalii</name>
    <dbReference type="NCBI Taxonomy" id="299262"/>
    <lineage>
        <taxon>Bacteria</taxon>
        <taxon>Pseudomonadati</taxon>
        <taxon>Pseudomonadota</taxon>
        <taxon>Alphaproteobacteria</taxon>
        <taxon>Rhodobacterales</taxon>
        <taxon>Roseobacteraceae</taxon>
        <taxon>Tateyamaria</taxon>
    </lineage>
</organism>
<evidence type="ECO:0008006" key="3">
    <source>
        <dbReference type="Google" id="ProtNLM"/>
    </source>
</evidence>
<dbReference type="RefSeq" id="WP_076628434.1">
    <property type="nucleotide sequence ID" value="NZ_CP019312.1"/>
</dbReference>
<dbReference type="OrthoDB" id="7625707at2"/>
<protein>
    <recommendedName>
        <fullName evidence="3">DUF2125 domain-containing protein</fullName>
    </recommendedName>
</protein>
<accession>A0A1P8MW12</accession>
<dbReference type="KEGG" id="tom:BWR18_11680"/>
<dbReference type="EMBL" id="CP019312">
    <property type="protein sequence ID" value="APX12265.1"/>
    <property type="molecule type" value="Genomic_DNA"/>
</dbReference>